<dbReference type="Pfam" id="PF17275">
    <property type="entry name" value="DUF5340"/>
    <property type="match status" value="1"/>
</dbReference>
<keyword evidence="2" id="KW-1185">Reference proteome</keyword>
<reference evidence="2" key="1">
    <citation type="submission" date="2015-07" db="EMBL/GenBank/DDBJ databases">
        <title>Genome Of Nitrogen-Fixing Cyanobacterium Nostoc piscinale CENA21 From Solimoes/Amazon River Floodplain Sediments And Comparative Genomics To Uncover Biosynthetic Natural Products Potential.</title>
        <authorList>
            <person name="Leao T.F."/>
            <person name="Leao P.N."/>
            <person name="Guimaraes P.I."/>
            <person name="de Melo A.G.C."/>
            <person name="Ramos R.T.J."/>
            <person name="Silva A."/>
            <person name="Fiore M.F."/>
            <person name="Schneider M.P.C."/>
        </authorList>
    </citation>
    <scope>NUCLEOTIDE SEQUENCE [LARGE SCALE GENOMIC DNA]</scope>
    <source>
        <strain evidence="2">CENA21</strain>
    </source>
</reference>
<dbReference type="KEGG" id="npz:ACX27_25180"/>
<proteinExistence type="predicted"/>
<dbReference type="PATRIC" id="fig|224013.5.peg.6044"/>
<protein>
    <recommendedName>
        <fullName evidence="3">DUF5340 domain-containing protein</fullName>
    </recommendedName>
</protein>
<sequence length="83" mass="9631">MEQIPLPSPIHYELILQLLERQTLSAVNQNPDLRHQVNQLIITLRKAAVQQKRLEEICEVTSVPVDHRWSLNHHIAEKVVVPD</sequence>
<dbReference type="RefSeq" id="WP_062296464.1">
    <property type="nucleotide sequence ID" value="NZ_CP012036.1"/>
</dbReference>
<organism evidence="1 2">
    <name type="scientific">Nostoc piscinale CENA21</name>
    <dbReference type="NCBI Taxonomy" id="224013"/>
    <lineage>
        <taxon>Bacteria</taxon>
        <taxon>Bacillati</taxon>
        <taxon>Cyanobacteriota</taxon>
        <taxon>Cyanophyceae</taxon>
        <taxon>Nostocales</taxon>
        <taxon>Nostocaceae</taxon>
        <taxon>Nostoc</taxon>
    </lineage>
</organism>
<dbReference type="STRING" id="224013.ACX27_25180"/>
<evidence type="ECO:0000313" key="2">
    <source>
        <dbReference type="Proteomes" id="UP000062645"/>
    </source>
</evidence>
<gene>
    <name evidence="1" type="ORF">ACX27_25180</name>
</gene>
<dbReference type="EMBL" id="CP012036">
    <property type="protein sequence ID" value="ALF55371.1"/>
    <property type="molecule type" value="Genomic_DNA"/>
</dbReference>
<dbReference type="AlphaFoldDB" id="A0A0M4T093"/>
<accession>A0A0M4T093</accession>
<evidence type="ECO:0008006" key="3">
    <source>
        <dbReference type="Google" id="ProtNLM"/>
    </source>
</evidence>
<dbReference type="InterPro" id="IPR035228">
    <property type="entry name" value="DUF5340"/>
</dbReference>
<dbReference type="Proteomes" id="UP000062645">
    <property type="component" value="Chromosome"/>
</dbReference>
<reference evidence="1 2" key="2">
    <citation type="journal article" date="2016" name="Genome Announc.">
        <title>Draft Genome Sequence of the N2-Fixing Cyanobacterium Nostoc piscinale CENA21, Isolated from the Brazilian Amazon Floodplain.</title>
        <authorList>
            <person name="Leao T."/>
            <person name="Guimaraes P.I."/>
            <person name="de Melo A.G."/>
            <person name="Ramos R.T."/>
            <person name="Leao P.N."/>
            <person name="Silva A."/>
            <person name="Fiore M.F."/>
            <person name="Schneider M.P."/>
        </authorList>
    </citation>
    <scope>NUCLEOTIDE SEQUENCE [LARGE SCALE GENOMIC DNA]</scope>
    <source>
        <strain evidence="1 2">CENA21</strain>
    </source>
</reference>
<name>A0A0M4T093_9NOSO</name>
<evidence type="ECO:0000313" key="1">
    <source>
        <dbReference type="EMBL" id="ALF55371.1"/>
    </source>
</evidence>
<dbReference type="OrthoDB" id="487705at2"/>